<dbReference type="Pfam" id="PF08058">
    <property type="entry name" value="NPCC"/>
    <property type="match status" value="1"/>
</dbReference>
<reference evidence="3 4" key="1">
    <citation type="submission" date="2015-07" db="EMBL/GenBank/DDBJ databases">
        <title>The genome of the fungus Escovopsis weberi, a specialized disease agent of ant agriculture.</title>
        <authorList>
            <person name="de Man T.J."/>
            <person name="Stajich J.E."/>
            <person name="Kubicek C.P."/>
            <person name="Chenthamara K."/>
            <person name="Atanasova L."/>
            <person name="Druzhinina I.S."/>
            <person name="Birnbaum S."/>
            <person name="Barribeau S.M."/>
            <person name="Teiling C."/>
            <person name="Suen G."/>
            <person name="Currie C."/>
            <person name="Gerardo N.M."/>
        </authorList>
    </citation>
    <scope>NUCLEOTIDE SEQUENCE [LARGE SCALE GENOMIC DNA]</scope>
</reference>
<feature type="transmembrane region" description="Helical" evidence="2">
    <location>
        <begin position="83"/>
        <end position="104"/>
    </location>
</feature>
<proteinExistence type="predicted"/>
<dbReference type="STRING" id="150374.A0A0M9VTD2"/>
<dbReference type="PANTHER" id="PTHR28003">
    <property type="entry name" value="NUCLEOPORIN POM34"/>
    <property type="match status" value="1"/>
</dbReference>
<dbReference type="OrthoDB" id="429932at2759"/>
<dbReference type="GO" id="GO:0030474">
    <property type="term" value="P:spindle pole body duplication"/>
    <property type="evidence" value="ECO:0007669"/>
    <property type="project" value="TreeGrafter"/>
</dbReference>
<comment type="caution">
    <text evidence="3">The sequence shown here is derived from an EMBL/GenBank/DDBJ whole genome shotgun (WGS) entry which is preliminary data.</text>
</comment>
<keyword evidence="2" id="KW-0812">Transmembrane</keyword>
<accession>A0A0M9VTD2</accession>
<dbReference type="GO" id="GO:0006606">
    <property type="term" value="P:protein import into nucleus"/>
    <property type="evidence" value="ECO:0007669"/>
    <property type="project" value="TreeGrafter"/>
</dbReference>
<dbReference type="Proteomes" id="UP000053831">
    <property type="component" value="Unassembled WGS sequence"/>
</dbReference>
<keyword evidence="2" id="KW-1133">Transmembrane helix</keyword>
<dbReference type="GO" id="GO:0070762">
    <property type="term" value="C:nuclear pore transmembrane ring"/>
    <property type="evidence" value="ECO:0007669"/>
    <property type="project" value="TreeGrafter"/>
</dbReference>
<evidence type="ECO:0000313" key="4">
    <source>
        <dbReference type="Proteomes" id="UP000053831"/>
    </source>
</evidence>
<gene>
    <name evidence="3" type="ORF">ESCO_000412</name>
</gene>
<dbReference type="PANTHER" id="PTHR28003:SF1">
    <property type="entry name" value="NUCLEOPORIN POM34"/>
    <property type="match status" value="1"/>
</dbReference>
<evidence type="ECO:0000313" key="3">
    <source>
        <dbReference type="EMBL" id="KOS18689.1"/>
    </source>
</evidence>
<evidence type="ECO:0000256" key="2">
    <source>
        <dbReference type="SAM" id="Phobius"/>
    </source>
</evidence>
<dbReference type="EMBL" id="LGSR01000020">
    <property type="protein sequence ID" value="KOS18689.1"/>
    <property type="molecule type" value="Genomic_DNA"/>
</dbReference>
<feature type="transmembrane region" description="Helical" evidence="2">
    <location>
        <begin position="46"/>
        <end position="63"/>
    </location>
</feature>
<evidence type="ECO:0000256" key="1">
    <source>
        <dbReference type="SAM" id="MobiDB-lite"/>
    </source>
</evidence>
<keyword evidence="4" id="KW-1185">Reference proteome</keyword>
<dbReference type="InterPro" id="IPR012578">
    <property type="entry name" value="Nucl_pore_cmplx"/>
</dbReference>
<sequence length="249" mass="27271">MSTPAKTPVKGSAGTDSPGTWRHPRLDEITRRRDKTTFSEKNVRRIAYNVVALLCMWTFQLFVQLKSIDGFTLPQRLREYTGWMWFAVQLVPCIQIVIACLPLLRSEDELPDIPLTAAQRQLLGLDPVAAVPTPDAVFSTPPRYSRTPSLAGSVGSRASYTGSPISNMDSPAYPSIGSQQSPSATPLFQSTMRRSSFSSSVSPFSVSTASSFFGDPSTPCPTGKRTSVGLNNKWLYEKGRRSSTSGFVH</sequence>
<protein>
    <recommendedName>
        <fullName evidence="5">Meiotically up-regulated protein</fullName>
    </recommendedName>
</protein>
<dbReference type="GO" id="GO:0005640">
    <property type="term" value="C:nuclear outer membrane"/>
    <property type="evidence" value="ECO:0007669"/>
    <property type="project" value="TreeGrafter"/>
</dbReference>
<dbReference type="AlphaFoldDB" id="A0A0M9VTD2"/>
<keyword evidence="2" id="KW-0472">Membrane</keyword>
<evidence type="ECO:0008006" key="5">
    <source>
        <dbReference type="Google" id="ProtNLM"/>
    </source>
</evidence>
<name>A0A0M9VTD2_ESCWE</name>
<feature type="region of interest" description="Disordered" evidence="1">
    <location>
        <begin position="1"/>
        <end position="23"/>
    </location>
</feature>
<organism evidence="3 4">
    <name type="scientific">Escovopsis weberi</name>
    <dbReference type="NCBI Taxonomy" id="150374"/>
    <lineage>
        <taxon>Eukaryota</taxon>
        <taxon>Fungi</taxon>
        <taxon>Dikarya</taxon>
        <taxon>Ascomycota</taxon>
        <taxon>Pezizomycotina</taxon>
        <taxon>Sordariomycetes</taxon>
        <taxon>Hypocreomycetidae</taxon>
        <taxon>Hypocreales</taxon>
        <taxon>Hypocreaceae</taxon>
        <taxon>Escovopsis</taxon>
    </lineage>
</organism>